<comment type="caution">
    <text evidence="2">The sequence shown here is derived from an EMBL/GenBank/DDBJ whole genome shotgun (WGS) entry which is preliminary data.</text>
</comment>
<dbReference type="PIRSF" id="PIRSF038984">
    <property type="entry name" value="FAD_binding_protein"/>
    <property type="match status" value="1"/>
</dbReference>
<dbReference type="EMBL" id="PEWA01000055">
    <property type="protein sequence ID" value="PIU73067.1"/>
    <property type="molecule type" value="Genomic_DNA"/>
</dbReference>
<dbReference type="InterPro" id="IPR028348">
    <property type="entry name" value="FAD-binding_protein"/>
</dbReference>
<dbReference type="Pfam" id="PF21688">
    <property type="entry name" value="FAD-depend_C"/>
    <property type="match status" value="1"/>
</dbReference>
<evidence type="ECO:0000259" key="1">
    <source>
        <dbReference type="Pfam" id="PF21688"/>
    </source>
</evidence>
<sequence length="461" mass="51005">MSFKKYDGVIVGTGPAGIFTALELVKSNQKILLLDKGKSLEDRVKQGVRDVGSGWGGSGAYSDGKLNISTTAIGVKITDYLKEEDFVRLVLKADQIWVKYGAPKKLYGTDQRKIAMIEKALKKTRLEIKISPIRHIGTGRTFEVLEKMYDHLRQNMEIKFEAEVEEILVDEQKKVRGVRLRGEKEILASWVVVAPGRCGSGWFTGEVEKMGLKKIIHPVEIGVRVEVPAKVMKKVTDVLYEAKISYRTKTFDDFVRTFCMCPNGFVTDEVVGVNGHPVISVNGHTFSDRKSNNTNFALLVKNSFTQPFNQPNLYGSYVTGLANLLSGGVLVQRLGDLLAGRRSTVERIKSGQVKPSLNTAVPGDLAFSLPYRHLSNLLEMLKEMDKLAPGIFSFDTLLYGNEVKFFSAGPSLSPCLETEIKNLFACGDGAGVSANLLHAAVTGLRVGEEINKRFYEKNLET</sequence>
<dbReference type="PANTHER" id="PTHR43106:SF1">
    <property type="entry name" value="DEHYDROGENASE-RELATED"/>
    <property type="match status" value="1"/>
</dbReference>
<dbReference type="PANTHER" id="PTHR43106">
    <property type="entry name" value="DEHYDROGENASE-RELATED"/>
    <property type="match status" value="1"/>
</dbReference>
<dbReference type="SUPFAM" id="SSF51905">
    <property type="entry name" value="FAD/NAD(P)-binding domain"/>
    <property type="match status" value="1"/>
</dbReference>
<accession>A0A2M7AR88</accession>
<feature type="domain" description="FAD-dependent protein C-terminal" evidence="1">
    <location>
        <begin position="220"/>
        <end position="403"/>
    </location>
</feature>
<dbReference type="Proteomes" id="UP000231407">
    <property type="component" value="Unassembled WGS sequence"/>
</dbReference>
<name>A0A2M7AR88_9BACT</name>
<gene>
    <name evidence="2" type="ORF">COS78_04005</name>
</gene>
<protein>
    <submittedName>
        <fullName evidence="2">FAD-dependent oxidoreductase</fullName>
    </submittedName>
</protein>
<evidence type="ECO:0000313" key="2">
    <source>
        <dbReference type="EMBL" id="PIU73067.1"/>
    </source>
</evidence>
<dbReference type="InterPro" id="IPR049516">
    <property type="entry name" value="FAD-depend_C"/>
</dbReference>
<organism evidence="2 3">
    <name type="scientific">Candidatus Shapirobacteria bacterium CG06_land_8_20_14_3_00_40_12</name>
    <dbReference type="NCBI Taxonomy" id="1974881"/>
    <lineage>
        <taxon>Bacteria</taxon>
        <taxon>Candidatus Shapironibacteriota</taxon>
    </lineage>
</organism>
<reference evidence="3" key="1">
    <citation type="submission" date="2017-09" db="EMBL/GenBank/DDBJ databases">
        <title>Depth-based differentiation of microbial function through sediment-hosted aquifers and enrichment of novel symbionts in the deep terrestrial subsurface.</title>
        <authorList>
            <person name="Probst A.J."/>
            <person name="Ladd B."/>
            <person name="Jarett J.K."/>
            <person name="Geller-Mcgrath D.E."/>
            <person name="Sieber C.M.K."/>
            <person name="Emerson J.B."/>
            <person name="Anantharaman K."/>
            <person name="Thomas B.C."/>
            <person name="Malmstrom R."/>
            <person name="Stieglmeier M."/>
            <person name="Klingl A."/>
            <person name="Woyke T."/>
            <person name="Ryan C.M."/>
            <person name="Banfield J.F."/>
        </authorList>
    </citation>
    <scope>NUCLEOTIDE SEQUENCE [LARGE SCALE GENOMIC DNA]</scope>
</reference>
<dbReference type="AlphaFoldDB" id="A0A2M7AR88"/>
<dbReference type="Gene3D" id="3.50.50.60">
    <property type="entry name" value="FAD/NAD(P)-binding domain"/>
    <property type="match status" value="1"/>
</dbReference>
<dbReference type="InterPro" id="IPR036188">
    <property type="entry name" value="FAD/NAD-bd_sf"/>
</dbReference>
<evidence type="ECO:0000313" key="3">
    <source>
        <dbReference type="Proteomes" id="UP000231407"/>
    </source>
</evidence>
<proteinExistence type="predicted"/>